<evidence type="ECO:0000313" key="3">
    <source>
        <dbReference type="Proteomes" id="UP000235916"/>
    </source>
</evidence>
<feature type="compositionally biased region" description="Pro residues" evidence="1">
    <location>
        <begin position="168"/>
        <end position="182"/>
    </location>
</feature>
<keyword evidence="3" id="KW-1185">Reference proteome</keyword>
<name>A0A2N8L2U1_9BURK</name>
<protein>
    <recommendedName>
        <fullName evidence="4">Type II secretion system protein GspC N-terminal domain-containing protein</fullName>
    </recommendedName>
</protein>
<dbReference type="AlphaFoldDB" id="A0A2N8L2U1"/>
<proteinExistence type="predicted"/>
<reference evidence="2 3" key="1">
    <citation type="submission" date="2018-01" db="EMBL/GenBank/DDBJ databases">
        <title>Draft genome sequence of Paucibacter aquatile CR182 isolated from freshwater of the Nakdong River.</title>
        <authorList>
            <person name="Choi A."/>
            <person name="Chung E.J."/>
        </authorList>
    </citation>
    <scope>NUCLEOTIDE SEQUENCE [LARGE SCALE GENOMIC DNA]</scope>
    <source>
        <strain evidence="2 3">CR182</strain>
    </source>
</reference>
<evidence type="ECO:0008006" key="4">
    <source>
        <dbReference type="Google" id="ProtNLM"/>
    </source>
</evidence>
<dbReference type="Proteomes" id="UP000235916">
    <property type="component" value="Unassembled WGS sequence"/>
</dbReference>
<gene>
    <name evidence="2" type="ORF">C1O66_01025</name>
</gene>
<feature type="region of interest" description="Disordered" evidence="1">
    <location>
        <begin position="142"/>
        <end position="199"/>
    </location>
</feature>
<organism evidence="2 3">
    <name type="scientific">Kinneretia aquatilis</name>
    <dbReference type="NCBI Taxonomy" id="2070761"/>
    <lineage>
        <taxon>Bacteria</taxon>
        <taxon>Pseudomonadati</taxon>
        <taxon>Pseudomonadota</taxon>
        <taxon>Betaproteobacteria</taxon>
        <taxon>Burkholderiales</taxon>
        <taxon>Sphaerotilaceae</taxon>
        <taxon>Roseateles</taxon>
    </lineage>
</organism>
<dbReference type="EMBL" id="POSP01000001">
    <property type="protein sequence ID" value="PND40011.1"/>
    <property type="molecule type" value="Genomic_DNA"/>
</dbReference>
<evidence type="ECO:0000256" key="1">
    <source>
        <dbReference type="SAM" id="MobiDB-lite"/>
    </source>
</evidence>
<accession>A0A2N8L2U1</accession>
<comment type="caution">
    <text evidence="2">The sequence shown here is derived from an EMBL/GenBank/DDBJ whole genome shotgun (WGS) entry which is preliminary data.</text>
</comment>
<evidence type="ECO:0000313" key="2">
    <source>
        <dbReference type="EMBL" id="PND40011.1"/>
    </source>
</evidence>
<sequence>MMAFLVWGLLACAAVYWLIQLMAKPLSAPAHALAVVEQRSAGADLTRLLGAAPAAAAEAPPVAESRFSLLGVVAPKSLQASQAGEGVALIAVDGVPRTVRIGAVLEGELRLLAVDARSAQLGQGGAVTLTLNLAPPLPAATGSLPTAQVSPTVIGGQPHVLGENSQPGQPPYRPTPPPPGSPQPLQQHNGVDANGLPTR</sequence>